<sequence>MADPVQEFAIWRWRQQKVSQVRDLVVVEEPLEIRLSGEPFQVLLRLPGLEKELALGFLFTEGLIKGLDEVVSLHFCGSGTDPLLPPNVVDIRLKDPARQRQNRRHLEVAYSSCGLCAKEAVAEIRRWVPSVTSPLTLAPETLLGLMARLEENQKVYQATGGTHAVALASPDGNTFIFAEDIGRHNALDKVIGRGLWERRDFGQLVALLSGRASFEMVLKTARAGIPLLAAVSAPTTMAVELAREVHLTLAGFTRGERLNIYTHPQRLGIE</sequence>
<comment type="subcellular location">
    <subcellularLocation>
        <location evidence="3">Cytoplasm</location>
    </subcellularLocation>
</comment>
<dbReference type="Pfam" id="PF02634">
    <property type="entry name" value="FdhD-NarQ"/>
    <property type="match status" value="1"/>
</dbReference>
<feature type="binding site" evidence="3">
    <location>
        <begin position="252"/>
        <end position="257"/>
    </location>
    <ligand>
        <name>Mo-bis(molybdopterin guanine dinucleotide)</name>
        <dbReference type="ChEBI" id="CHEBI:60539"/>
    </ligand>
</feature>
<proteinExistence type="inferred from homology"/>
<evidence type="ECO:0000256" key="3">
    <source>
        <dbReference type="HAMAP-Rule" id="MF_00187"/>
    </source>
</evidence>
<organism evidence="4">
    <name type="scientific">Desulfobacca acetoxidans</name>
    <dbReference type="NCBI Taxonomy" id="60893"/>
    <lineage>
        <taxon>Bacteria</taxon>
        <taxon>Pseudomonadati</taxon>
        <taxon>Thermodesulfobacteriota</taxon>
        <taxon>Desulfobaccia</taxon>
        <taxon>Desulfobaccales</taxon>
        <taxon>Desulfobaccaceae</taxon>
        <taxon>Desulfobacca</taxon>
    </lineage>
</organism>
<dbReference type="PANTHER" id="PTHR30592:SF1">
    <property type="entry name" value="SULFUR CARRIER PROTEIN FDHD"/>
    <property type="match status" value="1"/>
</dbReference>
<dbReference type="GO" id="GO:0006777">
    <property type="term" value="P:Mo-molybdopterin cofactor biosynthetic process"/>
    <property type="evidence" value="ECO:0007669"/>
    <property type="project" value="UniProtKB-UniRule"/>
</dbReference>
<dbReference type="NCBIfam" id="TIGR00129">
    <property type="entry name" value="fdhD_narQ"/>
    <property type="match status" value="1"/>
</dbReference>
<dbReference type="PIRSF" id="PIRSF015626">
    <property type="entry name" value="FdhD"/>
    <property type="match status" value="1"/>
</dbReference>
<evidence type="ECO:0000256" key="2">
    <source>
        <dbReference type="ARBA" id="ARBA00023150"/>
    </source>
</evidence>
<dbReference type="HAMAP" id="MF_00187">
    <property type="entry name" value="FdhD"/>
    <property type="match status" value="1"/>
</dbReference>
<keyword evidence="2 3" id="KW-0501">Molybdenum cofactor biosynthesis</keyword>
<comment type="function">
    <text evidence="3">Required for formate dehydrogenase (FDH) activity. Acts as a sulfur carrier protein that transfers sulfur from IscS to the molybdenum cofactor prior to its insertion into FDH.</text>
</comment>
<dbReference type="GO" id="GO:0016783">
    <property type="term" value="F:sulfurtransferase activity"/>
    <property type="evidence" value="ECO:0007669"/>
    <property type="project" value="InterPro"/>
</dbReference>
<protein>
    <recommendedName>
        <fullName evidence="3">Sulfur carrier protein FdhD</fullName>
    </recommendedName>
</protein>
<gene>
    <name evidence="3 4" type="primary">fdhD</name>
    <name evidence="4" type="ORF">ENW48_10770</name>
</gene>
<keyword evidence="1 3" id="KW-0963">Cytoplasm</keyword>
<keyword evidence="4" id="KW-0808">Transferase</keyword>
<dbReference type="AlphaFoldDB" id="A0A7C5ENG6"/>
<reference evidence="4" key="1">
    <citation type="journal article" date="2020" name="mSystems">
        <title>Genome- and Community-Level Interaction Insights into Carbon Utilization and Element Cycling Functions of Hydrothermarchaeota in Hydrothermal Sediment.</title>
        <authorList>
            <person name="Zhou Z."/>
            <person name="Liu Y."/>
            <person name="Xu W."/>
            <person name="Pan J."/>
            <person name="Luo Z.H."/>
            <person name="Li M."/>
        </authorList>
    </citation>
    <scope>NUCLEOTIDE SEQUENCE [LARGE SCALE GENOMIC DNA]</scope>
    <source>
        <strain evidence="4">SpSt-853</strain>
    </source>
</reference>
<dbReference type="SUPFAM" id="SSF53927">
    <property type="entry name" value="Cytidine deaminase-like"/>
    <property type="match status" value="1"/>
</dbReference>
<evidence type="ECO:0000313" key="4">
    <source>
        <dbReference type="EMBL" id="HGZ12677.1"/>
    </source>
</evidence>
<dbReference type="Gene3D" id="3.40.140.10">
    <property type="entry name" value="Cytidine Deaminase, domain 2"/>
    <property type="match status" value="1"/>
</dbReference>
<dbReference type="PANTHER" id="PTHR30592">
    <property type="entry name" value="FORMATE DEHYDROGENASE"/>
    <property type="match status" value="1"/>
</dbReference>
<evidence type="ECO:0000256" key="1">
    <source>
        <dbReference type="ARBA" id="ARBA00022490"/>
    </source>
</evidence>
<comment type="caution">
    <text evidence="4">The sequence shown here is derived from an EMBL/GenBank/DDBJ whole genome shotgun (WGS) entry which is preliminary data.</text>
</comment>
<comment type="similarity">
    <text evidence="3">Belongs to the FdhD family.</text>
</comment>
<dbReference type="EMBL" id="DTKJ01000074">
    <property type="protein sequence ID" value="HGZ12677.1"/>
    <property type="molecule type" value="Genomic_DNA"/>
</dbReference>
<dbReference type="GO" id="GO:0097163">
    <property type="term" value="F:sulfur carrier activity"/>
    <property type="evidence" value="ECO:0007669"/>
    <property type="project" value="UniProtKB-UniRule"/>
</dbReference>
<accession>A0A7C5ENG6</accession>
<dbReference type="InterPro" id="IPR003786">
    <property type="entry name" value="FdhD"/>
</dbReference>
<dbReference type="Gene3D" id="3.10.20.10">
    <property type="match status" value="1"/>
</dbReference>
<dbReference type="GO" id="GO:0005737">
    <property type="term" value="C:cytoplasm"/>
    <property type="evidence" value="ECO:0007669"/>
    <property type="project" value="UniProtKB-SubCell"/>
</dbReference>
<dbReference type="InterPro" id="IPR016193">
    <property type="entry name" value="Cytidine_deaminase-like"/>
</dbReference>
<feature type="active site" description="Cysteine persulfide intermediate" evidence="3">
    <location>
        <position position="113"/>
    </location>
</feature>
<name>A0A7C5ENG6_9BACT</name>